<feature type="domain" description="EF-hand" evidence="4">
    <location>
        <begin position="5"/>
        <end position="40"/>
    </location>
</feature>
<dbReference type="InterPro" id="IPR002048">
    <property type="entry name" value="EF_hand_dom"/>
</dbReference>
<dbReference type="InterPro" id="IPR018247">
    <property type="entry name" value="EF_Hand_1_Ca_BS"/>
</dbReference>
<evidence type="ECO:0000313" key="7">
    <source>
        <dbReference type="Proteomes" id="UP000197138"/>
    </source>
</evidence>
<dbReference type="STRING" id="22663.A0A218XJ59"/>
<reference evidence="7" key="1">
    <citation type="journal article" date="2017" name="Plant J.">
        <title>The pomegranate (Punica granatum L.) genome and the genomics of punicalagin biosynthesis.</title>
        <authorList>
            <person name="Qin G."/>
            <person name="Xu C."/>
            <person name="Ming R."/>
            <person name="Tang H."/>
            <person name="Guyot R."/>
            <person name="Kramer E.M."/>
            <person name="Hu Y."/>
            <person name="Yi X."/>
            <person name="Qi Y."/>
            <person name="Xu X."/>
            <person name="Gao Z."/>
            <person name="Pan H."/>
            <person name="Jian J."/>
            <person name="Tian Y."/>
            <person name="Yue Z."/>
            <person name="Xu Y."/>
        </authorList>
    </citation>
    <scope>NUCLEOTIDE SEQUENCE [LARGE SCALE GENOMIC DNA]</scope>
    <source>
        <strain evidence="7">cv. Dabenzi</strain>
    </source>
</reference>
<sequence length="150" mass="16704">MCSLGSIEEARRVFDKYDKNGDGKISSQELQEALDSIGLKATTTEETEQIISEIDKDGDGHIDFEEFLEFFRTGGSPDGGDNQTLMDAFNYYDLDRSGLISASELHSVLRKLGEKCSLSDCRRMISSVDKDGDGNVNFEEFKEMMTKSSS</sequence>
<evidence type="ECO:0000313" key="6">
    <source>
        <dbReference type="EMBL" id="PKI68401.1"/>
    </source>
</evidence>
<dbReference type="GO" id="GO:0005509">
    <property type="term" value="F:calcium ion binding"/>
    <property type="evidence" value="ECO:0007669"/>
    <property type="project" value="InterPro"/>
</dbReference>
<dbReference type="SMART" id="SM00054">
    <property type="entry name" value="EFh"/>
    <property type="match status" value="4"/>
</dbReference>
<dbReference type="FunFam" id="1.10.238.10:FF:000178">
    <property type="entry name" value="Calmodulin-2 A"/>
    <property type="match status" value="1"/>
</dbReference>
<dbReference type="PROSITE" id="PS00018">
    <property type="entry name" value="EF_HAND_1"/>
    <property type="match status" value="4"/>
</dbReference>
<dbReference type="EMBL" id="MTKT01001287">
    <property type="protein sequence ID" value="OWM84993.1"/>
    <property type="molecule type" value="Genomic_DNA"/>
</dbReference>
<dbReference type="Proteomes" id="UP000197138">
    <property type="component" value="Unassembled WGS sequence"/>
</dbReference>
<keyword evidence="3" id="KW-0106">Calcium</keyword>
<evidence type="ECO:0000313" key="5">
    <source>
        <dbReference type="EMBL" id="OWM84993.1"/>
    </source>
</evidence>
<dbReference type="GeneID" id="116202601"/>
<comment type="caution">
    <text evidence="5">The sequence shown here is derived from an EMBL/GenBank/DDBJ whole genome shotgun (WGS) entry which is preliminary data.</text>
</comment>
<dbReference type="AlphaFoldDB" id="A0A218XJ59"/>
<name>A0A218XJ59_PUNGR</name>
<dbReference type="Pfam" id="PF13499">
    <property type="entry name" value="EF-hand_7"/>
    <property type="match status" value="2"/>
</dbReference>
<reference evidence="6 8" key="3">
    <citation type="submission" date="2017-11" db="EMBL/GenBank/DDBJ databases">
        <title>De-novo sequencing of pomegranate (Punica granatum L.) genome.</title>
        <authorList>
            <person name="Akparov Z."/>
            <person name="Amiraslanov A."/>
            <person name="Hajiyeva S."/>
            <person name="Abbasov M."/>
            <person name="Kaur K."/>
            <person name="Hamwieh A."/>
            <person name="Solovyev V."/>
            <person name="Salamov A."/>
            <person name="Braich B."/>
            <person name="Kosarev P."/>
            <person name="Mahmoud A."/>
            <person name="Hajiyev E."/>
            <person name="Babayeva S."/>
            <person name="Izzatullayeva V."/>
            <person name="Mammadov A."/>
            <person name="Mammadov A."/>
            <person name="Sharifova S."/>
            <person name="Ojaghi J."/>
            <person name="Eynullazada K."/>
            <person name="Bayramov B."/>
            <person name="Abdulazimova A."/>
            <person name="Shahmuradov I."/>
        </authorList>
    </citation>
    <scope>NUCLEOTIDE SEQUENCE [LARGE SCALE GENOMIC DNA]</scope>
    <source>
        <strain evidence="6">AG2017</strain>
        <strain evidence="8">cv. AG2017</strain>
        <tissue evidence="6">Leaf</tissue>
    </source>
</reference>
<evidence type="ECO:0000313" key="8">
    <source>
        <dbReference type="Proteomes" id="UP000233551"/>
    </source>
</evidence>
<reference evidence="5" key="2">
    <citation type="submission" date="2017-06" db="EMBL/GenBank/DDBJ databases">
        <title>The pomegranate genome and the genomics of punicalagin biosynthesis.</title>
        <authorList>
            <person name="Xu C."/>
        </authorList>
    </citation>
    <scope>NUCLEOTIDE SEQUENCE [LARGE SCALE GENOMIC DNA]</scope>
    <source>
        <tissue evidence="5">Fresh leaf</tissue>
    </source>
</reference>
<proteinExistence type="predicted"/>
<feature type="domain" description="EF-hand" evidence="4">
    <location>
        <begin position="80"/>
        <end position="115"/>
    </location>
</feature>
<dbReference type="InterPro" id="IPR039647">
    <property type="entry name" value="EF_hand_pair_protein_CML-like"/>
</dbReference>
<feature type="domain" description="EF-hand" evidence="4">
    <location>
        <begin position="42"/>
        <end position="77"/>
    </location>
</feature>
<keyword evidence="8" id="KW-1185">Reference proteome</keyword>
<keyword evidence="1" id="KW-0479">Metal-binding</keyword>
<dbReference type="EMBL" id="PGOL01000558">
    <property type="protein sequence ID" value="PKI68401.1"/>
    <property type="molecule type" value="Genomic_DNA"/>
</dbReference>
<dbReference type="GO" id="GO:0043226">
    <property type="term" value="C:organelle"/>
    <property type="evidence" value="ECO:0007669"/>
    <property type="project" value="UniProtKB-ARBA"/>
</dbReference>
<dbReference type="InterPro" id="IPR011992">
    <property type="entry name" value="EF-hand-dom_pair"/>
</dbReference>
<dbReference type="OrthoDB" id="26525at2759"/>
<evidence type="ECO:0000256" key="2">
    <source>
        <dbReference type="ARBA" id="ARBA00022737"/>
    </source>
</evidence>
<gene>
    <name evidence="5" type="ORF">CDL15_Pgr027780</name>
    <name evidence="6" type="ORF">CRG98_011198</name>
</gene>
<dbReference type="Proteomes" id="UP000233551">
    <property type="component" value="Unassembled WGS sequence"/>
</dbReference>
<dbReference type="CDD" id="cd00051">
    <property type="entry name" value="EFh"/>
    <property type="match status" value="1"/>
</dbReference>
<dbReference type="Gene3D" id="1.10.238.10">
    <property type="entry name" value="EF-hand"/>
    <property type="match status" value="2"/>
</dbReference>
<organism evidence="5 7">
    <name type="scientific">Punica granatum</name>
    <name type="common">Pomegranate</name>
    <dbReference type="NCBI Taxonomy" id="22663"/>
    <lineage>
        <taxon>Eukaryota</taxon>
        <taxon>Viridiplantae</taxon>
        <taxon>Streptophyta</taxon>
        <taxon>Embryophyta</taxon>
        <taxon>Tracheophyta</taxon>
        <taxon>Spermatophyta</taxon>
        <taxon>Magnoliopsida</taxon>
        <taxon>eudicotyledons</taxon>
        <taxon>Gunneridae</taxon>
        <taxon>Pentapetalae</taxon>
        <taxon>rosids</taxon>
        <taxon>malvids</taxon>
        <taxon>Myrtales</taxon>
        <taxon>Lythraceae</taxon>
        <taxon>Punica</taxon>
    </lineage>
</organism>
<dbReference type="SUPFAM" id="SSF47473">
    <property type="entry name" value="EF-hand"/>
    <property type="match status" value="1"/>
</dbReference>
<accession>A0A218XJ59</accession>
<dbReference type="PROSITE" id="PS50222">
    <property type="entry name" value="EF_HAND_2"/>
    <property type="match status" value="4"/>
</dbReference>
<evidence type="ECO:0000256" key="3">
    <source>
        <dbReference type="ARBA" id="ARBA00022837"/>
    </source>
</evidence>
<keyword evidence="2" id="KW-0677">Repeat</keyword>
<evidence type="ECO:0000259" key="4">
    <source>
        <dbReference type="PROSITE" id="PS50222"/>
    </source>
</evidence>
<evidence type="ECO:0000256" key="1">
    <source>
        <dbReference type="ARBA" id="ARBA00022723"/>
    </source>
</evidence>
<protein>
    <recommendedName>
        <fullName evidence="4">EF-hand domain-containing protein</fullName>
    </recommendedName>
</protein>
<dbReference type="PANTHER" id="PTHR10891">
    <property type="entry name" value="EF-HAND CALCIUM-BINDING DOMAIN CONTAINING PROTEIN"/>
    <property type="match status" value="1"/>
</dbReference>
<feature type="domain" description="EF-hand" evidence="4">
    <location>
        <begin position="116"/>
        <end position="150"/>
    </location>
</feature>